<evidence type="ECO:0000313" key="3">
    <source>
        <dbReference type="EMBL" id="MBB5596933.1"/>
    </source>
</evidence>
<dbReference type="AlphaFoldDB" id="A0A7W8Y8K8"/>
<dbReference type="PANTHER" id="PTHR42852:SF13">
    <property type="entry name" value="PROTEIN DIPZ"/>
    <property type="match status" value="1"/>
</dbReference>
<proteinExistence type="predicted"/>
<dbReference type="InterPro" id="IPR013766">
    <property type="entry name" value="Thioredoxin_domain"/>
</dbReference>
<dbReference type="InterPro" id="IPR036249">
    <property type="entry name" value="Thioredoxin-like_sf"/>
</dbReference>
<dbReference type="SUPFAM" id="SSF52833">
    <property type="entry name" value="Thioredoxin-like"/>
    <property type="match status" value="1"/>
</dbReference>
<dbReference type="InterPro" id="IPR006311">
    <property type="entry name" value="TAT_signal"/>
</dbReference>
<feature type="domain" description="Thioredoxin" evidence="2">
    <location>
        <begin position="65"/>
        <end position="207"/>
    </location>
</feature>
<organism evidence="3 4">
    <name type="scientific">Neomicrococcus lactis</name>
    <dbReference type="NCBI Taxonomy" id="732241"/>
    <lineage>
        <taxon>Bacteria</taxon>
        <taxon>Bacillati</taxon>
        <taxon>Actinomycetota</taxon>
        <taxon>Actinomycetes</taxon>
        <taxon>Micrococcales</taxon>
        <taxon>Micrococcaceae</taxon>
        <taxon>Neomicrococcus</taxon>
    </lineage>
</organism>
<dbReference type="Gene3D" id="3.40.30.10">
    <property type="entry name" value="Glutaredoxin"/>
    <property type="match status" value="1"/>
</dbReference>
<gene>
    <name evidence="3" type="ORF">BKA12_000013</name>
</gene>
<feature type="signal peptide" evidence="1">
    <location>
        <begin position="1"/>
        <end position="32"/>
    </location>
</feature>
<dbReference type="CDD" id="cd02966">
    <property type="entry name" value="TlpA_like_family"/>
    <property type="match status" value="1"/>
</dbReference>
<feature type="chain" id="PRO_5031379525" evidence="1">
    <location>
        <begin position="33"/>
        <end position="210"/>
    </location>
</feature>
<dbReference type="InterPro" id="IPR000866">
    <property type="entry name" value="AhpC/TSA"/>
</dbReference>
<dbReference type="PROSITE" id="PS51318">
    <property type="entry name" value="TAT"/>
    <property type="match status" value="1"/>
</dbReference>
<evidence type="ECO:0000313" key="4">
    <source>
        <dbReference type="Proteomes" id="UP000523863"/>
    </source>
</evidence>
<comment type="caution">
    <text evidence="3">The sequence shown here is derived from an EMBL/GenBank/DDBJ whole genome shotgun (WGS) entry which is preliminary data.</text>
</comment>
<accession>A0A7W8Y8K8</accession>
<keyword evidence="4" id="KW-1185">Reference proteome</keyword>
<keyword evidence="1" id="KW-0732">Signal</keyword>
<evidence type="ECO:0000259" key="2">
    <source>
        <dbReference type="PROSITE" id="PS51352"/>
    </source>
</evidence>
<dbReference type="EMBL" id="JACHBL010000001">
    <property type="protein sequence ID" value="MBB5596933.1"/>
    <property type="molecule type" value="Genomic_DNA"/>
</dbReference>
<sequence>MSDPASSTSSARPGRRAILAGALALPVSLVLAACAPEQSSLAQQANEGGNKNYIAGDGAVEVYAEDQRTAAIELTAETYKGNAVNLQEWRGDVVVMNFWYAACAPCRVEAPHLKELQEAFKPEGVHFLGINGRDEKATAEAFERTFAIPYESVPDRNGQVLMQLTKYVAAQAYPTTLVIDKKGRVAARILGLADKSTLKALIETAVAEKA</sequence>
<dbReference type="Proteomes" id="UP000523863">
    <property type="component" value="Unassembled WGS sequence"/>
</dbReference>
<dbReference type="InterPro" id="IPR050553">
    <property type="entry name" value="Thioredoxin_ResA/DsbE_sf"/>
</dbReference>
<dbReference type="PANTHER" id="PTHR42852">
    <property type="entry name" value="THIOL:DISULFIDE INTERCHANGE PROTEIN DSBE"/>
    <property type="match status" value="1"/>
</dbReference>
<dbReference type="GO" id="GO:0016491">
    <property type="term" value="F:oxidoreductase activity"/>
    <property type="evidence" value="ECO:0007669"/>
    <property type="project" value="InterPro"/>
</dbReference>
<dbReference type="GO" id="GO:0016209">
    <property type="term" value="F:antioxidant activity"/>
    <property type="evidence" value="ECO:0007669"/>
    <property type="project" value="InterPro"/>
</dbReference>
<evidence type="ECO:0000256" key="1">
    <source>
        <dbReference type="SAM" id="SignalP"/>
    </source>
</evidence>
<name>A0A7W8Y8K8_9MICC</name>
<dbReference type="Pfam" id="PF00578">
    <property type="entry name" value="AhpC-TSA"/>
    <property type="match status" value="1"/>
</dbReference>
<reference evidence="3 4" key="1">
    <citation type="submission" date="2020-08" db="EMBL/GenBank/DDBJ databases">
        <title>Sequencing the genomes of 1000 actinobacteria strains.</title>
        <authorList>
            <person name="Klenk H.-P."/>
        </authorList>
    </citation>
    <scope>NUCLEOTIDE SEQUENCE [LARGE SCALE GENOMIC DNA]</scope>
    <source>
        <strain evidence="3 4">DSM 23694</strain>
    </source>
</reference>
<protein>
    <submittedName>
        <fullName evidence="3">Peroxiredoxin</fullName>
    </submittedName>
</protein>
<dbReference type="PROSITE" id="PS51352">
    <property type="entry name" value="THIOREDOXIN_2"/>
    <property type="match status" value="1"/>
</dbReference>
<dbReference type="RefSeq" id="WP_183639699.1">
    <property type="nucleotide sequence ID" value="NZ_JACHBL010000001.1"/>
</dbReference>